<dbReference type="InterPro" id="IPR055270">
    <property type="entry name" value="Glyco_tran_10_C"/>
</dbReference>
<keyword evidence="7" id="KW-0735">Signal-anchor</keyword>
<protein>
    <recommendedName>
        <fullName evidence="11">Fucosyltransferase</fullName>
        <ecNumber evidence="11">2.4.1.-</ecNumber>
    </recommendedName>
</protein>
<evidence type="ECO:0000256" key="8">
    <source>
        <dbReference type="ARBA" id="ARBA00022989"/>
    </source>
</evidence>
<evidence type="ECO:0000256" key="9">
    <source>
        <dbReference type="ARBA" id="ARBA00023136"/>
    </source>
</evidence>
<keyword evidence="10" id="KW-0325">Glycoprotein</keyword>
<evidence type="ECO:0000256" key="11">
    <source>
        <dbReference type="RuleBase" id="RU003832"/>
    </source>
</evidence>
<keyword evidence="14" id="KW-1185">Reference proteome</keyword>
<evidence type="ECO:0000256" key="6">
    <source>
        <dbReference type="ARBA" id="ARBA00022692"/>
    </source>
</evidence>
<proteinExistence type="inferred from homology"/>
<dbReference type="AlphaFoldDB" id="A0AAW1M090"/>
<keyword evidence="6 11" id="KW-0812">Transmembrane</keyword>
<comment type="caution">
    <text evidence="13">The sequence shown here is derived from an EMBL/GenBank/DDBJ whole genome shotgun (WGS) entry which is preliminary data.</text>
</comment>
<evidence type="ECO:0000256" key="7">
    <source>
        <dbReference type="ARBA" id="ARBA00022968"/>
    </source>
</evidence>
<name>A0AAW1M090_POPJA</name>
<dbReference type="GO" id="GO:0032580">
    <property type="term" value="C:Golgi cisterna membrane"/>
    <property type="evidence" value="ECO:0007669"/>
    <property type="project" value="UniProtKB-SubCell"/>
</dbReference>
<comment type="similarity">
    <text evidence="3 11">Belongs to the glycosyltransferase 10 family.</text>
</comment>
<reference evidence="13 14" key="1">
    <citation type="journal article" date="2024" name="BMC Genomics">
        <title>De novo assembly and annotation of Popillia japonica's genome with initial clues to its potential as an invasive pest.</title>
        <authorList>
            <person name="Cucini C."/>
            <person name="Boschi S."/>
            <person name="Funari R."/>
            <person name="Cardaioli E."/>
            <person name="Iannotti N."/>
            <person name="Marturano G."/>
            <person name="Paoli F."/>
            <person name="Bruttini M."/>
            <person name="Carapelli A."/>
            <person name="Frati F."/>
            <person name="Nardi F."/>
        </authorList>
    </citation>
    <scope>NUCLEOTIDE SEQUENCE [LARGE SCALE GENOMIC DNA]</scope>
    <source>
        <strain evidence="13">DMR45628</strain>
    </source>
</reference>
<dbReference type="Pfam" id="PF00852">
    <property type="entry name" value="Glyco_transf_10"/>
    <property type="match status" value="1"/>
</dbReference>
<keyword evidence="4 11" id="KW-0328">Glycosyltransferase</keyword>
<dbReference type="PANTHER" id="PTHR11929:SF194">
    <property type="entry name" value="ALPHA-(1,3)-FUCOSYLTRANSFERASE 10"/>
    <property type="match status" value="1"/>
</dbReference>
<keyword evidence="9" id="KW-0472">Membrane</keyword>
<dbReference type="GO" id="GO:0046920">
    <property type="term" value="F:alpha-(1-&gt;3)-fucosyltransferase activity"/>
    <property type="evidence" value="ECO:0007669"/>
    <property type="project" value="TreeGrafter"/>
</dbReference>
<evidence type="ECO:0000313" key="14">
    <source>
        <dbReference type="Proteomes" id="UP001458880"/>
    </source>
</evidence>
<dbReference type="SUPFAM" id="SSF53756">
    <property type="entry name" value="UDP-Glycosyltransferase/glycogen phosphorylase"/>
    <property type="match status" value="1"/>
</dbReference>
<dbReference type="InterPro" id="IPR038577">
    <property type="entry name" value="GT10-like_C_sf"/>
</dbReference>
<evidence type="ECO:0000259" key="12">
    <source>
        <dbReference type="Pfam" id="PF00852"/>
    </source>
</evidence>
<comment type="pathway">
    <text evidence="2">Protein modification; protein glycosylation.</text>
</comment>
<dbReference type="Proteomes" id="UP001458880">
    <property type="component" value="Unassembled WGS sequence"/>
</dbReference>
<accession>A0AAW1M090</accession>
<dbReference type="Gene3D" id="3.40.50.11660">
    <property type="entry name" value="Glycosyl transferase family 10, C-terminal domain"/>
    <property type="match status" value="1"/>
</dbReference>
<evidence type="ECO:0000313" key="13">
    <source>
        <dbReference type="EMBL" id="KAK9739471.1"/>
    </source>
</evidence>
<keyword evidence="5 11" id="KW-0808">Transferase</keyword>
<keyword evidence="8" id="KW-1133">Transmembrane helix</keyword>
<feature type="domain" description="Fucosyltransferase C-terminal" evidence="12">
    <location>
        <begin position="141"/>
        <end position="327"/>
    </location>
</feature>
<comment type="subcellular location">
    <subcellularLocation>
        <location evidence="1 11">Golgi apparatus</location>
        <location evidence="1 11">Golgi stack membrane</location>
        <topology evidence="1 11">Single-pass type II membrane protein</topology>
    </subcellularLocation>
</comment>
<dbReference type="InterPro" id="IPR001503">
    <property type="entry name" value="Glyco_trans_10"/>
</dbReference>
<evidence type="ECO:0000256" key="3">
    <source>
        <dbReference type="ARBA" id="ARBA00008919"/>
    </source>
</evidence>
<gene>
    <name evidence="13" type="ORF">QE152_g8934</name>
</gene>
<dbReference type="EMBL" id="JASPKY010000074">
    <property type="protein sequence ID" value="KAK9739471.1"/>
    <property type="molecule type" value="Genomic_DNA"/>
</dbReference>
<dbReference type="FunFam" id="3.40.50.11660:FF:000002">
    <property type="entry name" value="Alpha-(1,3)-fucosyltransferase"/>
    <property type="match status" value="1"/>
</dbReference>
<evidence type="ECO:0000256" key="1">
    <source>
        <dbReference type="ARBA" id="ARBA00004447"/>
    </source>
</evidence>
<dbReference type="EC" id="2.4.1.-" evidence="11"/>
<evidence type="ECO:0000256" key="4">
    <source>
        <dbReference type="ARBA" id="ARBA00022676"/>
    </source>
</evidence>
<evidence type="ECO:0000256" key="5">
    <source>
        <dbReference type="ARBA" id="ARBA00022679"/>
    </source>
</evidence>
<evidence type="ECO:0000256" key="2">
    <source>
        <dbReference type="ARBA" id="ARBA00004922"/>
    </source>
</evidence>
<organism evidence="13 14">
    <name type="scientific">Popillia japonica</name>
    <name type="common">Japanese beetle</name>
    <dbReference type="NCBI Taxonomy" id="7064"/>
    <lineage>
        <taxon>Eukaryota</taxon>
        <taxon>Metazoa</taxon>
        <taxon>Ecdysozoa</taxon>
        <taxon>Arthropoda</taxon>
        <taxon>Hexapoda</taxon>
        <taxon>Insecta</taxon>
        <taxon>Pterygota</taxon>
        <taxon>Neoptera</taxon>
        <taxon>Endopterygota</taxon>
        <taxon>Coleoptera</taxon>
        <taxon>Polyphaga</taxon>
        <taxon>Scarabaeiformia</taxon>
        <taxon>Scarabaeidae</taxon>
        <taxon>Rutelinae</taxon>
        <taxon>Popillia</taxon>
    </lineage>
</organism>
<evidence type="ECO:0000256" key="10">
    <source>
        <dbReference type="ARBA" id="ARBA00023180"/>
    </source>
</evidence>
<keyword evidence="11" id="KW-0333">Golgi apparatus</keyword>
<dbReference type="PANTHER" id="PTHR11929">
    <property type="entry name" value="ALPHA- 1,3 -FUCOSYLTRANSFERASE"/>
    <property type="match status" value="1"/>
</dbReference>
<sequence>MRITPDLQSKTYIITWWTPFMSGVDKDRMCGPYRCLFTDKRKYYGHSDLGALLFYGSTLKLHDLPLPKHNLKWAIYHEESAKNLPFFLYKSGQDLFDIIATVNRNSNFPLTLQYLEDISLLTDLKYFMPVEEKSELDIAPVLYLQSGCETPTQRDLYVEELIKYIAIDSYGFCLNNKELPENLKLNGAYDVYDKELMKFVARYKFVIAIENSVCVDYITEKLWRPLIVGSVPIYLGSPTVRDWLPNKESAILIEEFDTMLDLSKYIHKLDKNDKLYNKYLQHKLGGENELITNKFLIDQMSKRKTSIEEFECFVCSAIHEKEELKKDAVNLYVCPKPENHFNVDNTWKQHWDIGKCQNKVLNNVIVNNISLNNYTEDIFDNLVLQNLLKDEC</sequence>